<evidence type="ECO:0000256" key="2">
    <source>
        <dbReference type="ARBA" id="ARBA00022649"/>
    </source>
</evidence>
<feature type="domain" description="PIN" evidence="8">
    <location>
        <begin position="5"/>
        <end position="122"/>
    </location>
</feature>
<proteinExistence type="inferred from homology"/>
<evidence type="ECO:0000259" key="8">
    <source>
        <dbReference type="Pfam" id="PF01850"/>
    </source>
</evidence>
<gene>
    <name evidence="9" type="ORF">RIF25_03955</name>
</gene>
<evidence type="ECO:0000256" key="3">
    <source>
        <dbReference type="ARBA" id="ARBA00022722"/>
    </source>
</evidence>
<keyword evidence="3" id="KW-0540">Nuclease</keyword>
<keyword evidence="10" id="KW-1185">Reference proteome</keyword>
<dbReference type="PANTHER" id="PTHR33653:SF1">
    <property type="entry name" value="RIBONUCLEASE VAPC2"/>
    <property type="match status" value="1"/>
</dbReference>
<evidence type="ECO:0000313" key="9">
    <source>
        <dbReference type="EMBL" id="MDS3859957.1"/>
    </source>
</evidence>
<reference evidence="10" key="1">
    <citation type="submission" date="2023-07" db="EMBL/GenBank/DDBJ databases">
        <authorList>
            <person name="Luz R."/>
            <person name="Cordeiro R."/>
            <person name="Fonseca A."/>
            <person name="Goncalves V."/>
        </authorList>
    </citation>
    <scope>NUCLEOTIDE SEQUENCE [LARGE SCALE GENOMIC DNA]</scope>
    <source>
        <strain evidence="10">BACA0444</strain>
    </source>
</reference>
<keyword evidence="2" id="KW-1277">Toxin-antitoxin system</keyword>
<dbReference type="InterPro" id="IPR002716">
    <property type="entry name" value="PIN_dom"/>
</dbReference>
<evidence type="ECO:0000256" key="4">
    <source>
        <dbReference type="ARBA" id="ARBA00022723"/>
    </source>
</evidence>
<accession>A0AAE4FR01</accession>
<dbReference type="PANTHER" id="PTHR33653">
    <property type="entry name" value="RIBONUCLEASE VAPC2"/>
    <property type="match status" value="1"/>
</dbReference>
<evidence type="ECO:0000256" key="6">
    <source>
        <dbReference type="ARBA" id="ARBA00022842"/>
    </source>
</evidence>
<dbReference type="EMBL" id="JAVMIP010000002">
    <property type="protein sequence ID" value="MDS3859957.1"/>
    <property type="molecule type" value="Genomic_DNA"/>
</dbReference>
<dbReference type="Gene3D" id="3.40.50.1010">
    <property type="entry name" value="5'-nuclease"/>
    <property type="match status" value="1"/>
</dbReference>
<dbReference type="GO" id="GO:0016787">
    <property type="term" value="F:hydrolase activity"/>
    <property type="evidence" value="ECO:0007669"/>
    <property type="project" value="UniProtKB-KW"/>
</dbReference>
<dbReference type="Proteomes" id="UP001268256">
    <property type="component" value="Unassembled WGS sequence"/>
</dbReference>
<comment type="caution">
    <text evidence="9">The sequence shown here is derived from an EMBL/GenBank/DDBJ whole genome shotgun (WGS) entry which is preliminary data.</text>
</comment>
<keyword evidence="5" id="KW-0378">Hydrolase</keyword>
<dbReference type="GO" id="GO:0004518">
    <property type="term" value="F:nuclease activity"/>
    <property type="evidence" value="ECO:0007669"/>
    <property type="project" value="UniProtKB-KW"/>
</dbReference>
<sequence length="129" mass="14589">MSGEIALDTSVAIRYLNGDSSLIEKLSNLSEVFLPTVVVGELLYGALNSFRSAQNYPKFLDFINSCTVKPLIQNDALVYAEIKLYLKNKGRPIPTNDIWIAAQCFSQNWVLISDDSDFTYIDNLCLERW</sequence>
<keyword evidence="6" id="KW-0460">Magnesium</keyword>
<evidence type="ECO:0000256" key="5">
    <source>
        <dbReference type="ARBA" id="ARBA00022801"/>
    </source>
</evidence>
<keyword evidence="4" id="KW-0479">Metal-binding</keyword>
<evidence type="ECO:0000256" key="1">
    <source>
        <dbReference type="ARBA" id="ARBA00001946"/>
    </source>
</evidence>
<dbReference type="InterPro" id="IPR050556">
    <property type="entry name" value="Type_II_TA_system_RNase"/>
</dbReference>
<evidence type="ECO:0000256" key="7">
    <source>
        <dbReference type="ARBA" id="ARBA00038093"/>
    </source>
</evidence>
<protein>
    <submittedName>
        <fullName evidence="9">Type II toxin-antitoxin system VapC family toxin</fullName>
    </submittedName>
</protein>
<comment type="similarity">
    <text evidence="7">Belongs to the PINc/VapC protein family.</text>
</comment>
<name>A0AAE4FR01_9CYAN</name>
<dbReference type="Pfam" id="PF01850">
    <property type="entry name" value="PIN"/>
    <property type="match status" value="1"/>
</dbReference>
<organism evidence="9 10">
    <name type="scientific">Pseudocalidococcus azoricus BACA0444</name>
    <dbReference type="NCBI Taxonomy" id="2918990"/>
    <lineage>
        <taxon>Bacteria</taxon>
        <taxon>Bacillati</taxon>
        <taxon>Cyanobacteriota</taxon>
        <taxon>Cyanophyceae</taxon>
        <taxon>Acaryochloridales</taxon>
        <taxon>Thermosynechococcaceae</taxon>
        <taxon>Pseudocalidococcus</taxon>
        <taxon>Pseudocalidococcus azoricus</taxon>
    </lineage>
</organism>
<evidence type="ECO:0000313" key="10">
    <source>
        <dbReference type="Proteomes" id="UP001268256"/>
    </source>
</evidence>
<dbReference type="InterPro" id="IPR029060">
    <property type="entry name" value="PIN-like_dom_sf"/>
</dbReference>
<dbReference type="CDD" id="cd18753">
    <property type="entry name" value="PIN_VapC4-5_FitB-like"/>
    <property type="match status" value="1"/>
</dbReference>
<dbReference type="RefSeq" id="WP_322877249.1">
    <property type="nucleotide sequence ID" value="NZ_JAVMIP010000002.1"/>
</dbReference>
<dbReference type="SUPFAM" id="SSF88723">
    <property type="entry name" value="PIN domain-like"/>
    <property type="match status" value="1"/>
</dbReference>
<comment type="cofactor">
    <cofactor evidence="1">
        <name>Mg(2+)</name>
        <dbReference type="ChEBI" id="CHEBI:18420"/>
    </cofactor>
</comment>
<dbReference type="AlphaFoldDB" id="A0AAE4FR01"/>
<dbReference type="GO" id="GO:0046872">
    <property type="term" value="F:metal ion binding"/>
    <property type="evidence" value="ECO:0007669"/>
    <property type="project" value="UniProtKB-KW"/>
</dbReference>